<dbReference type="Pfam" id="PF13560">
    <property type="entry name" value="HTH_31"/>
    <property type="match status" value="1"/>
</dbReference>
<sequence length="66" mass="7183">MAAETGWSLSKVWRIEQGQCGVSVSDMRCLARLYDADEVTVDRLVAESRAGWTKGGRPRKGSEPAG</sequence>
<evidence type="ECO:0000313" key="1">
    <source>
        <dbReference type="EMBL" id="NGM15643.1"/>
    </source>
</evidence>
<dbReference type="EMBL" id="SAIY01000010">
    <property type="protein sequence ID" value="NGM15643.1"/>
    <property type="molecule type" value="Genomic_DNA"/>
</dbReference>
<organism evidence="1 2">
    <name type="scientific">Verrucosispora sioxanthis</name>
    <dbReference type="NCBI Taxonomy" id="2499994"/>
    <lineage>
        <taxon>Bacteria</taxon>
        <taxon>Bacillati</taxon>
        <taxon>Actinomycetota</taxon>
        <taxon>Actinomycetes</taxon>
        <taxon>Micromonosporales</taxon>
        <taxon>Micromonosporaceae</taxon>
        <taxon>Micromonospora</taxon>
    </lineage>
</organism>
<protein>
    <submittedName>
        <fullName evidence="1">Helix-turn-helix domain-containing protein</fullName>
    </submittedName>
</protein>
<evidence type="ECO:0000313" key="2">
    <source>
        <dbReference type="Proteomes" id="UP000478148"/>
    </source>
</evidence>
<dbReference type="AlphaFoldDB" id="A0A6M1LBF6"/>
<dbReference type="Proteomes" id="UP000478148">
    <property type="component" value="Unassembled WGS sequence"/>
</dbReference>
<keyword evidence="2" id="KW-1185">Reference proteome</keyword>
<gene>
    <name evidence="1" type="ORF">ENC19_24910</name>
</gene>
<comment type="caution">
    <text evidence="1">The sequence shown here is derived from an EMBL/GenBank/DDBJ whole genome shotgun (WGS) entry which is preliminary data.</text>
</comment>
<reference evidence="1 2" key="1">
    <citation type="submission" date="2020-02" db="EMBL/GenBank/DDBJ databases">
        <title>Draft Genome Sequence of Verrucosispora sp. Strain CWR15, Isolated from Gulf of Mexico Sponge.</title>
        <authorList>
            <person name="Kennedy S.J."/>
            <person name="Cella E."/>
            <person name="Azarian T."/>
            <person name="Baker B.J."/>
            <person name="Shaw L.N."/>
        </authorList>
    </citation>
    <scope>NUCLEOTIDE SEQUENCE [LARGE SCALE GENOMIC DNA]</scope>
    <source>
        <strain evidence="1 2">CWR15</strain>
    </source>
</reference>
<proteinExistence type="predicted"/>
<name>A0A6M1LBF6_9ACTN</name>
<accession>A0A6M1LBF6</accession>